<protein>
    <recommendedName>
        <fullName evidence="2">C2H2-type domain-containing protein</fullName>
    </recommendedName>
</protein>
<dbReference type="PROSITE" id="PS00028">
    <property type="entry name" value="ZINC_FINGER_C2H2_1"/>
    <property type="match status" value="1"/>
</dbReference>
<proteinExistence type="predicted"/>
<keyword evidence="1" id="KW-0479">Metal-binding</keyword>
<dbReference type="Pfam" id="PF00096">
    <property type="entry name" value="zf-C2H2"/>
    <property type="match status" value="1"/>
</dbReference>
<feature type="domain" description="C2H2-type" evidence="2">
    <location>
        <begin position="218"/>
        <end position="245"/>
    </location>
</feature>
<organism evidence="3 4">
    <name type="scientific">Rhodocollybia butyracea</name>
    <dbReference type="NCBI Taxonomy" id="206335"/>
    <lineage>
        <taxon>Eukaryota</taxon>
        <taxon>Fungi</taxon>
        <taxon>Dikarya</taxon>
        <taxon>Basidiomycota</taxon>
        <taxon>Agaricomycotina</taxon>
        <taxon>Agaricomycetes</taxon>
        <taxon>Agaricomycetidae</taxon>
        <taxon>Agaricales</taxon>
        <taxon>Marasmiineae</taxon>
        <taxon>Omphalotaceae</taxon>
        <taxon>Rhodocollybia</taxon>
    </lineage>
</organism>
<gene>
    <name evidence="3" type="ORF">BDP27DRAFT_1365777</name>
</gene>
<evidence type="ECO:0000313" key="4">
    <source>
        <dbReference type="Proteomes" id="UP000772434"/>
    </source>
</evidence>
<name>A0A9P5U408_9AGAR</name>
<sequence length="273" mass="30486">MTTLPPIHDVLAIPLVVPQPNVVRSDGGQKFTKVPVCSVNQLTLSPPTSNGKGNRHAKHLVARMEKIATHGSVYFFSVVQKETTNSMAFLKQVPSSGGALFDRSTLNMNSDYSQSHKSAEEIASYNKSRIQATSKVIPVGTLHQQLRLRTNSTSTSRTIAQSLNHRLLRLLVRVLASTQIVKRHSFVHYGARSSTPLRENVETSHLKLLQSLILPPNFECPDCHKQFTREGSYRNHIRTHLSLQKFWCGVCGQGFTDLVGKSLSTYRSPPYRK</sequence>
<keyword evidence="4" id="KW-1185">Reference proteome</keyword>
<evidence type="ECO:0000313" key="3">
    <source>
        <dbReference type="EMBL" id="KAF9066240.1"/>
    </source>
</evidence>
<dbReference type="OrthoDB" id="9411774at2759"/>
<dbReference type="GO" id="GO:0008270">
    <property type="term" value="F:zinc ion binding"/>
    <property type="evidence" value="ECO:0007669"/>
    <property type="project" value="UniProtKB-KW"/>
</dbReference>
<keyword evidence="1" id="KW-0862">Zinc</keyword>
<accession>A0A9P5U408</accession>
<dbReference type="InterPro" id="IPR036236">
    <property type="entry name" value="Znf_C2H2_sf"/>
</dbReference>
<dbReference type="Proteomes" id="UP000772434">
    <property type="component" value="Unassembled WGS sequence"/>
</dbReference>
<dbReference type="InterPro" id="IPR013087">
    <property type="entry name" value="Znf_C2H2_type"/>
</dbReference>
<dbReference type="PROSITE" id="PS50157">
    <property type="entry name" value="ZINC_FINGER_C2H2_2"/>
    <property type="match status" value="1"/>
</dbReference>
<dbReference type="SUPFAM" id="SSF57667">
    <property type="entry name" value="beta-beta-alpha zinc fingers"/>
    <property type="match status" value="1"/>
</dbReference>
<comment type="caution">
    <text evidence="3">The sequence shown here is derived from an EMBL/GenBank/DDBJ whole genome shotgun (WGS) entry which is preliminary data.</text>
</comment>
<dbReference type="Gene3D" id="3.30.160.60">
    <property type="entry name" value="Classic Zinc Finger"/>
    <property type="match status" value="1"/>
</dbReference>
<evidence type="ECO:0000256" key="1">
    <source>
        <dbReference type="PROSITE-ProRule" id="PRU00042"/>
    </source>
</evidence>
<dbReference type="EMBL" id="JADNRY010000090">
    <property type="protein sequence ID" value="KAF9066240.1"/>
    <property type="molecule type" value="Genomic_DNA"/>
</dbReference>
<keyword evidence="1" id="KW-0863">Zinc-finger</keyword>
<dbReference type="SMART" id="SM00355">
    <property type="entry name" value="ZnF_C2H2"/>
    <property type="match status" value="1"/>
</dbReference>
<reference evidence="3" key="1">
    <citation type="submission" date="2020-11" db="EMBL/GenBank/DDBJ databases">
        <authorList>
            <consortium name="DOE Joint Genome Institute"/>
            <person name="Ahrendt S."/>
            <person name="Riley R."/>
            <person name="Andreopoulos W."/>
            <person name="Labutti K."/>
            <person name="Pangilinan J."/>
            <person name="Ruiz-Duenas F.J."/>
            <person name="Barrasa J.M."/>
            <person name="Sanchez-Garcia M."/>
            <person name="Camarero S."/>
            <person name="Miyauchi S."/>
            <person name="Serrano A."/>
            <person name="Linde D."/>
            <person name="Babiker R."/>
            <person name="Drula E."/>
            <person name="Ayuso-Fernandez I."/>
            <person name="Pacheco R."/>
            <person name="Padilla G."/>
            <person name="Ferreira P."/>
            <person name="Barriuso J."/>
            <person name="Kellner H."/>
            <person name="Castanera R."/>
            <person name="Alfaro M."/>
            <person name="Ramirez L."/>
            <person name="Pisabarro A.G."/>
            <person name="Kuo A."/>
            <person name="Tritt A."/>
            <person name="Lipzen A."/>
            <person name="He G."/>
            <person name="Yan M."/>
            <person name="Ng V."/>
            <person name="Cullen D."/>
            <person name="Martin F."/>
            <person name="Rosso M.-N."/>
            <person name="Henrissat B."/>
            <person name="Hibbett D."/>
            <person name="Martinez A.T."/>
            <person name="Grigoriev I.V."/>
        </authorList>
    </citation>
    <scope>NUCLEOTIDE SEQUENCE</scope>
    <source>
        <strain evidence="3">AH 40177</strain>
    </source>
</reference>
<evidence type="ECO:0000259" key="2">
    <source>
        <dbReference type="PROSITE" id="PS50157"/>
    </source>
</evidence>
<dbReference type="AlphaFoldDB" id="A0A9P5U408"/>